<evidence type="ECO:0000256" key="1">
    <source>
        <dbReference type="ARBA" id="ARBA00023224"/>
    </source>
</evidence>
<evidence type="ECO:0000313" key="4">
    <source>
        <dbReference type="EMBL" id="SDH22461.1"/>
    </source>
</evidence>
<evidence type="ECO:0000313" key="5">
    <source>
        <dbReference type="Proteomes" id="UP000198656"/>
    </source>
</evidence>
<dbReference type="PROSITE" id="PS50111">
    <property type="entry name" value="CHEMOTAXIS_TRANSDUC_2"/>
    <property type="match status" value="1"/>
</dbReference>
<dbReference type="OrthoDB" id="9816519at2"/>
<organism evidence="4 5">
    <name type="scientific">Desulfosporosinus hippei DSM 8344</name>
    <dbReference type="NCBI Taxonomy" id="1121419"/>
    <lineage>
        <taxon>Bacteria</taxon>
        <taxon>Bacillati</taxon>
        <taxon>Bacillota</taxon>
        <taxon>Clostridia</taxon>
        <taxon>Eubacteriales</taxon>
        <taxon>Desulfitobacteriaceae</taxon>
        <taxon>Desulfosporosinus</taxon>
    </lineage>
</organism>
<dbReference type="GO" id="GO:0016020">
    <property type="term" value="C:membrane"/>
    <property type="evidence" value="ECO:0007669"/>
    <property type="project" value="InterPro"/>
</dbReference>
<dbReference type="InterPro" id="IPR004089">
    <property type="entry name" value="MCPsignal_dom"/>
</dbReference>
<dbReference type="Pfam" id="PF00015">
    <property type="entry name" value="MCPsignal"/>
    <property type="match status" value="1"/>
</dbReference>
<sequence length="458" mass="50423">MFKRRRANSKVVTDSESELTVIMGIIDAVSNGDLSKRISSSGSESSFQLVDLSQKINQLIDNYELAFKNTTLGLTKIVSATYEELKVIRLQNDGLREQVEEIKQITDAVVNTAQSIESVASSITEEITNSAAEAKSNTYAGVANVKELLEQINTIKTSFNILRGENAEQKEYVLKIGEITDMIGHIAKQTNLLALNAAIEAARAGESGRGFAVVAQEVGKLAEKTQKSVQNIASKVKNLTEQSLLTTSHIESLSCSTEAAAAKATIIEGSLDGLIRSIEITEEQVENIAPMTEEQAATFDEIAATIDNVSVNYSKTVEKTVESAKKLSEIGILIEGMRKDNLRFKVNLAPSEIISLAITDHQLWVWRIDSMIINNDRIDPQEAGDYNSCRLGKWLNSEQGFYGQIDSQTINGLHTDFHELAKLAVNSMSLGRKEEAEQYLSKMYVLSDQLIEMLNSFK</sequence>
<proteinExistence type="predicted"/>
<dbReference type="SUPFAM" id="SSF58104">
    <property type="entry name" value="Methyl-accepting chemotaxis protein (MCP) signaling domain"/>
    <property type="match status" value="1"/>
</dbReference>
<dbReference type="PANTHER" id="PTHR32089:SF112">
    <property type="entry name" value="LYSOZYME-LIKE PROTEIN-RELATED"/>
    <property type="match status" value="1"/>
</dbReference>
<accession>A0A1G8ANA1</accession>
<dbReference type="EMBL" id="FNCP01000011">
    <property type="protein sequence ID" value="SDH22461.1"/>
    <property type="molecule type" value="Genomic_DNA"/>
</dbReference>
<evidence type="ECO:0000259" key="3">
    <source>
        <dbReference type="PROSITE" id="PS50111"/>
    </source>
</evidence>
<evidence type="ECO:0000256" key="2">
    <source>
        <dbReference type="PROSITE-ProRule" id="PRU00284"/>
    </source>
</evidence>
<gene>
    <name evidence="4" type="ORF">SAMN05443529_11166</name>
</gene>
<dbReference type="Gene3D" id="1.20.120.30">
    <property type="entry name" value="Aspartate receptor, ligand-binding domain"/>
    <property type="match status" value="1"/>
</dbReference>
<feature type="domain" description="Methyl-accepting transducer" evidence="3">
    <location>
        <begin position="73"/>
        <end position="310"/>
    </location>
</feature>
<dbReference type="PANTHER" id="PTHR32089">
    <property type="entry name" value="METHYL-ACCEPTING CHEMOTAXIS PROTEIN MCPB"/>
    <property type="match status" value="1"/>
</dbReference>
<dbReference type="SMART" id="SM00283">
    <property type="entry name" value="MA"/>
    <property type="match status" value="1"/>
</dbReference>
<keyword evidence="1 2" id="KW-0807">Transducer</keyword>
<protein>
    <submittedName>
        <fullName evidence="4">Methyl-accepting chemotaxis protein</fullName>
    </submittedName>
</protein>
<name>A0A1G8ANA1_9FIRM</name>
<dbReference type="AlphaFoldDB" id="A0A1G8ANA1"/>
<dbReference type="InterPro" id="IPR025991">
    <property type="entry name" value="Chemoreceptor_zinc-bind_dom"/>
</dbReference>
<dbReference type="Proteomes" id="UP000198656">
    <property type="component" value="Unassembled WGS sequence"/>
</dbReference>
<dbReference type="Gene3D" id="1.10.287.950">
    <property type="entry name" value="Methyl-accepting chemotaxis protein"/>
    <property type="match status" value="1"/>
</dbReference>
<reference evidence="5" key="1">
    <citation type="submission" date="2016-10" db="EMBL/GenBank/DDBJ databases">
        <authorList>
            <person name="Varghese N."/>
            <person name="Submissions S."/>
        </authorList>
    </citation>
    <scope>NUCLEOTIDE SEQUENCE [LARGE SCALE GENOMIC DNA]</scope>
    <source>
        <strain evidence="5">DSM 8344</strain>
    </source>
</reference>
<keyword evidence="5" id="KW-1185">Reference proteome</keyword>
<dbReference type="RefSeq" id="WP_092333199.1">
    <property type="nucleotide sequence ID" value="NZ_FNCP01000011.1"/>
</dbReference>
<dbReference type="Pfam" id="PF13682">
    <property type="entry name" value="CZB"/>
    <property type="match status" value="1"/>
</dbReference>
<dbReference type="GO" id="GO:0007165">
    <property type="term" value="P:signal transduction"/>
    <property type="evidence" value="ECO:0007669"/>
    <property type="project" value="UniProtKB-KW"/>
</dbReference>
<dbReference type="STRING" id="1121419.SAMN05443529_11166"/>